<dbReference type="AlphaFoldDB" id="A0A2G5U8J9"/>
<protein>
    <recommendedName>
        <fullName evidence="10">NAD-dependent protein deacetylase sir-2.1</fullName>
        <ecNumber evidence="4">2.3.1.286</ecNumber>
    </recommendedName>
    <alternativeName>
        <fullName evidence="11">Protein sir-2.1</fullName>
    </alternativeName>
    <alternativeName>
        <fullName evidence="12">Regulatory protein SIR2 homolog 1</fullName>
    </alternativeName>
</protein>
<dbReference type="InterPro" id="IPR026591">
    <property type="entry name" value="Sirtuin_cat_small_dom_sf"/>
</dbReference>
<comment type="cofactor">
    <cofactor evidence="1">
        <name>Zn(2+)</name>
        <dbReference type="ChEBI" id="CHEBI:29105"/>
    </cofactor>
</comment>
<evidence type="ECO:0000256" key="12">
    <source>
        <dbReference type="ARBA" id="ARBA00083601"/>
    </source>
</evidence>
<evidence type="ECO:0000256" key="6">
    <source>
        <dbReference type="ARBA" id="ARBA00022723"/>
    </source>
</evidence>
<evidence type="ECO:0000256" key="2">
    <source>
        <dbReference type="ARBA" id="ARBA00004123"/>
    </source>
</evidence>
<evidence type="ECO:0000256" key="8">
    <source>
        <dbReference type="ARBA" id="ARBA00023027"/>
    </source>
</evidence>
<dbReference type="FunFam" id="3.30.1600.10:FF:000013">
    <property type="entry name" value="NAD-dependent protein deacetylase sirtuin-1"/>
    <property type="match status" value="1"/>
</dbReference>
<reference evidence="17" key="1">
    <citation type="submission" date="2017-10" db="EMBL/GenBank/DDBJ databases">
        <title>Rapid genome shrinkage in a self-fertile nematode reveals novel sperm competition proteins.</title>
        <authorList>
            <person name="Yin D."/>
            <person name="Schwarz E.M."/>
            <person name="Thomas C.G."/>
            <person name="Felde R.L."/>
            <person name="Korf I.F."/>
            <person name="Cutter A.D."/>
            <person name="Schartner C.M."/>
            <person name="Ralston E.J."/>
            <person name="Meyer B.J."/>
            <person name="Haag E.S."/>
        </authorList>
    </citation>
    <scope>NUCLEOTIDE SEQUENCE [LARGE SCALE GENOMIC DNA]</scope>
    <source>
        <strain evidence="17">JU1422</strain>
    </source>
</reference>
<feature type="binding site" evidence="13">
    <location>
        <position position="292"/>
    </location>
    <ligand>
        <name>Zn(2+)</name>
        <dbReference type="ChEBI" id="CHEBI:29105"/>
    </ligand>
</feature>
<evidence type="ECO:0000256" key="11">
    <source>
        <dbReference type="ARBA" id="ARBA00075618"/>
    </source>
</evidence>
<keyword evidence="9" id="KW-0539">Nucleus</keyword>
<feature type="region of interest" description="Disordered" evidence="14">
    <location>
        <begin position="423"/>
        <end position="477"/>
    </location>
</feature>
<feature type="region of interest" description="Disordered" evidence="14">
    <location>
        <begin position="33"/>
        <end position="70"/>
    </location>
</feature>
<dbReference type="EC" id="2.3.1.286" evidence="4"/>
<dbReference type="Gene3D" id="3.40.50.1220">
    <property type="entry name" value="TPP-binding domain"/>
    <property type="match status" value="1"/>
</dbReference>
<evidence type="ECO:0000256" key="13">
    <source>
        <dbReference type="PROSITE-ProRule" id="PRU00236"/>
    </source>
</evidence>
<dbReference type="InterPro" id="IPR003000">
    <property type="entry name" value="Sirtuin"/>
</dbReference>
<gene>
    <name evidence="16" type="primary">Cni-sir-2.1</name>
    <name evidence="16" type="synonym">Cnig_chr_IV.g15066</name>
    <name evidence="16" type="ORF">B9Z55_015066</name>
</gene>
<name>A0A2G5U8J9_9PELO</name>
<comment type="caution">
    <text evidence="16">The sequence shown here is derived from an EMBL/GenBank/DDBJ whole genome shotgun (WGS) entry which is preliminary data.</text>
</comment>
<dbReference type="InterPro" id="IPR050134">
    <property type="entry name" value="NAD-dep_sirtuin_deacylases"/>
</dbReference>
<feature type="binding site" evidence="13">
    <location>
        <position position="295"/>
    </location>
    <ligand>
        <name>Zn(2+)</name>
        <dbReference type="ChEBI" id="CHEBI:29105"/>
    </ligand>
</feature>
<evidence type="ECO:0000256" key="14">
    <source>
        <dbReference type="SAM" id="MobiDB-lite"/>
    </source>
</evidence>
<evidence type="ECO:0000256" key="9">
    <source>
        <dbReference type="ARBA" id="ARBA00023242"/>
    </source>
</evidence>
<organism evidence="16 17">
    <name type="scientific">Caenorhabditis nigoni</name>
    <dbReference type="NCBI Taxonomy" id="1611254"/>
    <lineage>
        <taxon>Eukaryota</taxon>
        <taxon>Metazoa</taxon>
        <taxon>Ecdysozoa</taxon>
        <taxon>Nematoda</taxon>
        <taxon>Chromadorea</taxon>
        <taxon>Rhabditida</taxon>
        <taxon>Rhabditina</taxon>
        <taxon>Rhabditomorpha</taxon>
        <taxon>Rhabditoidea</taxon>
        <taxon>Rhabditidae</taxon>
        <taxon>Peloderinae</taxon>
        <taxon>Caenorhabditis</taxon>
    </lineage>
</organism>
<dbReference type="PROSITE" id="PS50305">
    <property type="entry name" value="SIRTUIN"/>
    <property type="match status" value="1"/>
</dbReference>
<comment type="subcellular location">
    <subcellularLocation>
        <location evidence="2">Nucleus</location>
    </subcellularLocation>
</comment>
<feature type="region of interest" description="Disordered" evidence="14">
    <location>
        <begin position="529"/>
        <end position="565"/>
    </location>
</feature>
<dbReference type="GO" id="GO:0033553">
    <property type="term" value="C:rDNA heterochromatin"/>
    <property type="evidence" value="ECO:0007669"/>
    <property type="project" value="TreeGrafter"/>
</dbReference>
<keyword evidence="6 13" id="KW-0479">Metal-binding</keyword>
<evidence type="ECO:0000259" key="15">
    <source>
        <dbReference type="PROSITE" id="PS50305"/>
    </source>
</evidence>
<feature type="binding site" evidence="13">
    <location>
        <position position="271"/>
    </location>
    <ligand>
        <name>Zn(2+)</name>
        <dbReference type="ChEBI" id="CHEBI:29105"/>
    </ligand>
</feature>
<keyword evidence="7 13" id="KW-0862">Zinc</keyword>
<feature type="active site" description="Proton acceptor" evidence="13">
    <location>
        <position position="260"/>
    </location>
</feature>
<evidence type="ECO:0000256" key="1">
    <source>
        <dbReference type="ARBA" id="ARBA00001947"/>
    </source>
</evidence>
<feature type="domain" description="Deacetylase sirtuin-type" evidence="15">
    <location>
        <begin position="133"/>
        <end position="388"/>
    </location>
</feature>
<dbReference type="GO" id="GO:0005654">
    <property type="term" value="C:nucleoplasm"/>
    <property type="evidence" value="ECO:0007669"/>
    <property type="project" value="TreeGrafter"/>
</dbReference>
<evidence type="ECO:0000256" key="10">
    <source>
        <dbReference type="ARBA" id="ARBA00068847"/>
    </source>
</evidence>
<dbReference type="GO" id="GO:0002039">
    <property type="term" value="F:p53 binding"/>
    <property type="evidence" value="ECO:0007669"/>
    <property type="project" value="TreeGrafter"/>
</dbReference>
<dbReference type="PANTHER" id="PTHR11085">
    <property type="entry name" value="NAD-DEPENDENT PROTEIN DEACYLASE SIRTUIN-5, MITOCHONDRIAL-RELATED"/>
    <property type="match status" value="1"/>
</dbReference>
<evidence type="ECO:0000256" key="7">
    <source>
        <dbReference type="ARBA" id="ARBA00022833"/>
    </source>
</evidence>
<evidence type="ECO:0000313" key="17">
    <source>
        <dbReference type="Proteomes" id="UP000230233"/>
    </source>
</evidence>
<comment type="similarity">
    <text evidence="3">Belongs to the sirtuin family. Class I subfamily.</text>
</comment>
<dbReference type="OrthoDB" id="424302at2759"/>
<dbReference type="GO" id="GO:0046872">
    <property type="term" value="F:metal ion binding"/>
    <property type="evidence" value="ECO:0007669"/>
    <property type="project" value="UniProtKB-KW"/>
</dbReference>
<dbReference type="EMBL" id="PDUG01000004">
    <property type="protein sequence ID" value="PIC35839.1"/>
    <property type="molecule type" value="Genomic_DNA"/>
</dbReference>
<keyword evidence="17" id="KW-1185">Reference proteome</keyword>
<dbReference type="GO" id="GO:0070403">
    <property type="term" value="F:NAD+ binding"/>
    <property type="evidence" value="ECO:0007669"/>
    <property type="project" value="InterPro"/>
</dbReference>
<dbReference type="InterPro" id="IPR029035">
    <property type="entry name" value="DHS-like_NAD/FAD-binding_dom"/>
</dbReference>
<evidence type="ECO:0000256" key="5">
    <source>
        <dbReference type="ARBA" id="ARBA00022679"/>
    </source>
</evidence>
<dbReference type="STRING" id="1611254.A0A2G5U8J9"/>
<feature type="binding site" evidence="13">
    <location>
        <position position="268"/>
    </location>
    <ligand>
        <name>Zn(2+)</name>
        <dbReference type="ChEBI" id="CHEBI:29105"/>
    </ligand>
</feature>
<evidence type="ECO:0000256" key="4">
    <source>
        <dbReference type="ARBA" id="ARBA00012928"/>
    </source>
</evidence>
<dbReference type="CDD" id="cd01408">
    <property type="entry name" value="SIRT1"/>
    <property type="match status" value="1"/>
</dbReference>
<dbReference type="Pfam" id="PF02146">
    <property type="entry name" value="SIR2"/>
    <property type="match status" value="1"/>
</dbReference>
<accession>A0A2G5U8J9</accession>
<dbReference type="PANTHER" id="PTHR11085:SF9">
    <property type="entry name" value="NAD-DEPENDENT PROTEIN DEACETYLASE SIRTUIN-1"/>
    <property type="match status" value="1"/>
</dbReference>
<proteinExistence type="inferred from homology"/>
<dbReference type="SUPFAM" id="SSF52467">
    <property type="entry name" value="DHS-like NAD/FAD-binding domain"/>
    <property type="match status" value="1"/>
</dbReference>
<dbReference type="InterPro" id="IPR026590">
    <property type="entry name" value="Ssirtuin_cat_dom"/>
</dbReference>
<dbReference type="GO" id="GO:0017136">
    <property type="term" value="F:histone deacetylase activity, NAD-dependent"/>
    <property type="evidence" value="ECO:0007669"/>
    <property type="project" value="TreeGrafter"/>
</dbReference>
<dbReference type="Gene3D" id="3.30.1600.10">
    <property type="entry name" value="SIR2/SIRT2 'Small Domain"/>
    <property type="match status" value="1"/>
</dbReference>
<feature type="compositionally biased region" description="Polar residues" evidence="14">
    <location>
        <begin position="60"/>
        <end position="70"/>
    </location>
</feature>
<dbReference type="GO" id="GO:0005637">
    <property type="term" value="C:nuclear inner membrane"/>
    <property type="evidence" value="ECO:0007669"/>
    <property type="project" value="TreeGrafter"/>
</dbReference>
<keyword evidence="8" id="KW-0520">NAD</keyword>
<evidence type="ECO:0000256" key="3">
    <source>
        <dbReference type="ARBA" id="ARBA00006924"/>
    </source>
</evidence>
<sequence>MYIFYVWVSSSCIISAFARRSAKQRLLTQKHEIREEEPEIETMHIENSGESGESGRQRTESTASVNSESWQNSDEMMMNMRRAQSLLDQGASCFQIIQQVFPDFDASRFENMSERVHFKVLSDLLERAPTRQKLFTYNSLADAVDLFRTRKNILVLTGAGVSVSCGIPDFRSKDGIYARLRSEFPNLPDPTAMFDIRYFRDNPAPFYNFAREIFPGQFTPSVSHRFIKQLESSGRLLRNYTQNIDTLEHQTGIKRVVECHGSFSKCTCTSCGNQTDGMEIREDVLAMKVARCKICHGVIKPNIVFFGEDLGREFHRHVTEDKDKVDLVVVIGSSLKVRPVALIPHCVDKNVPQILINRESLPHYNADIELLGNCDDIVRDICYALGGSFAEMIASYDACVEGSASRAKRQLITQQEFLNICAQERRDKTPVPENPESSEPSTKRPRMSTTEEMEGNQFQQIQKHTSSEDDDDTRNSDDVLREIKHPRLISITDMLKDNKCVAISAYQTVFPGAECSFDMETQKLVHDVPNRNRHDSDSSSCESCSTVPGSDKGSEANPLSRSQSTDDVVYAEIRRREVFLDLQRCDSCDNDLQYELSDPIDPETFAKHIADMCIE</sequence>
<keyword evidence="5" id="KW-0808">Transferase</keyword>
<dbReference type="Proteomes" id="UP000230233">
    <property type="component" value="Chromosome IV"/>
</dbReference>
<dbReference type="GO" id="GO:0003714">
    <property type="term" value="F:transcription corepressor activity"/>
    <property type="evidence" value="ECO:0007669"/>
    <property type="project" value="TreeGrafter"/>
</dbReference>
<evidence type="ECO:0000313" key="16">
    <source>
        <dbReference type="EMBL" id="PIC35839.1"/>
    </source>
</evidence>